<reference evidence="2" key="3">
    <citation type="submission" date="2016-06" db="UniProtKB">
        <authorList>
            <consortium name="WormBaseParasite"/>
        </authorList>
    </citation>
    <scope>IDENTIFICATION</scope>
</reference>
<protein>
    <submittedName>
        <fullName evidence="2">Inositol-pentakisphosphate 2-kinase</fullName>
    </submittedName>
</protein>
<dbReference type="Proteomes" id="UP000050741">
    <property type="component" value="Unassembled WGS sequence"/>
</dbReference>
<evidence type="ECO:0000313" key="2">
    <source>
        <dbReference type="WBParaSite" id="GPLIN_001194600"/>
    </source>
</evidence>
<dbReference type="WBParaSite" id="GPLIN_001194600">
    <property type="protein sequence ID" value="GPLIN_001194600"/>
    <property type="gene ID" value="GPLIN_001194600"/>
</dbReference>
<organism evidence="1 2">
    <name type="scientific">Globodera pallida</name>
    <name type="common">Potato cyst nematode worm</name>
    <name type="synonym">Heterodera pallida</name>
    <dbReference type="NCBI Taxonomy" id="36090"/>
    <lineage>
        <taxon>Eukaryota</taxon>
        <taxon>Metazoa</taxon>
        <taxon>Ecdysozoa</taxon>
        <taxon>Nematoda</taxon>
        <taxon>Chromadorea</taxon>
        <taxon>Rhabditida</taxon>
        <taxon>Tylenchina</taxon>
        <taxon>Tylenchomorpha</taxon>
        <taxon>Tylenchoidea</taxon>
        <taxon>Heteroderidae</taxon>
        <taxon>Heteroderinae</taxon>
        <taxon>Globodera</taxon>
    </lineage>
</organism>
<proteinExistence type="predicted"/>
<reference evidence="1" key="1">
    <citation type="submission" date="2013-12" db="EMBL/GenBank/DDBJ databases">
        <authorList>
            <person name="Aslett M."/>
        </authorList>
    </citation>
    <scope>NUCLEOTIDE SEQUENCE [LARGE SCALE GENOMIC DNA]</scope>
    <source>
        <strain evidence="1">Lindley</strain>
    </source>
</reference>
<evidence type="ECO:0000313" key="1">
    <source>
        <dbReference type="Proteomes" id="UP000050741"/>
    </source>
</evidence>
<accession>A0A183CGE1</accession>
<reference evidence="1" key="2">
    <citation type="submission" date="2014-05" db="EMBL/GenBank/DDBJ databases">
        <title>The genome and life-stage specific transcriptomes of Globodera pallida elucidate key aspects of plant parasitism by a cyst nematode.</title>
        <authorList>
            <person name="Cotton J.A."/>
            <person name="Lilley C.J."/>
            <person name="Jones L.M."/>
            <person name="Kikuchi T."/>
            <person name="Reid A.J."/>
            <person name="Thorpe P."/>
            <person name="Tsai I.J."/>
            <person name="Beasley H."/>
            <person name="Blok V."/>
            <person name="Cock P.J.A."/>
            <person name="Van den Akker S.E."/>
            <person name="Holroyd N."/>
            <person name="Hunt M."/>
            <person name="Mantelin S."/>
            <person name="Naghra H."/>
            <person name="Pain A."/>
            <person name="Palomares-Rius J.E."/>
            <person name="Zarowiecki M."/>
            <person name="Berriman M."/>
            <person name="Jones J.T."/>
            <person name="Urwin P.E."/>
        </authorList>
    </citation>
    <scope>NUCLEOTIDE SEQUENCE [LARGE SCALE GENOMIC DNA]</scope>
    <source>
        <strain evidence="1">Lindley</strain>
    </source>
</reference>
<keyword evidence="1" id="KW-1185">Reference proteome</keyword>
<sequence>MPSKKVRAEEVQHITSYSHHSQAVPPERQAIYQTGEHNHLRLAPGMRKLSTLRVEKQIKTMANHNVGHFELHSLVDDVAKLSAELGLEFREERGRFVLIHRLSPWMDKENASTSTATQSAIPNSDTVKWLVLTDKRSMVRCSEYSRQHDYFDGAASGSDVLPENVGLLRGIGGHLLHRFTRQAIYQTGEHNHLRLAPGMRKLSTLRVEKQIKTMANHNVGHFELHSLVDDVAKLSAELGLEFREERGRFVLIHRLSPWMDKENASTSTATQSAIPNSDTVKWLVLTDKRSMVRCSEYSRQHDYFDGAAPGSDVLPENVGLFEGGKECWKKWGRLQFLRAVCSKCEEYFFGREEDFA</sequence>
<name>A0A183CGE1_GLOPA</name>
<dbReference type="AlphaFoldDB" id="A0A183CGE1"/>